<dbReference type="Proteomes" id="UP001332192">
    <property type="component" value="Chromosome"/>
</dbReference>
<dbReference type="InterPro" id="IPR036388">
    <property type="entry name" value="WH-like_DNA-bd_sf"/>
</dbReference>
<feature type="transmembrane region" description="Helical" evidence="1">
    <location>
        <begin position="12"/>
        <end position="31"/>
    </location>
</feature>
<dbReference type="SUPFAM" id="SSF88946">
    <property type="entry name" value="Sigma2 domain of RNA polymerase sigma factors"/>
    <property type="match status" value="1"/>
</dbReference>
<sequence>MYVPPEILVVHATAALAIHGSSAPMMMLPALSRMMRWSLRGFWLVSSSSGRSSLTVLVAGLVSDGRVRVAILIEQQYERLRRVALRLARSPDEAGELVQEVALAALSAPVGTVRSRLHRAHARLRRHLGQP</sequence>
<dbReference type="InterPro" id="IPR013325">
    <property type="entry name" value="RNA_pol_sigma_r2"/>
</dbReference>
<keyword evidence="3" id="KW-1185">Reference proteome</keyword>
<name>A0ABZ1C2C6_9FIRM</name>
<reference evidence="2 3" key="1">
    <citation type="journal article" date="2024" name="Front. Microbiol.">
        <title>Novel thermophilic genera Geochorda gen. nov. and Carboxydochorda gen. nov. from the deep terrestrial subsurface reveal the ecophysiological diversity in the class Limnochordia.</title>
        <authorList>
            <person name="Karnachuk O.V."/>
            <person name="Lukina A.P."/>
            <person name="Avakyan M.R."/>
            <person name="Kadnikov V.V."/>
            <person name="Begmatov S."/>
            <person name="Beletsky A.V."/>
            <person name="Vlasova K.G."/>
            <person name="Novikov A.A."/>
            <person name="Shcherbakova V.A."/>
            <person name="Mardanov A.V."/>
            <person name="Ravin N.V."/>
        </authorList>
    </citation>
    <scope>NUCLEOTIDE SEQUENCE [LARGE SCALE GENOMIC DNA]</scope>
    <source>
        <strain evidence="2 3">L945</strain>
    </source>
</reference>
<organism evidence="2 3">
    <name type="scientific">Carboxydichorda subterranea</name>
    <dbReference type="NCBI Taxonomy" id="3109565"/>
    <lineage>
        <taxon>Bacteria</taxon>
        <taxon>Bacillati</taxon>
        <taxon>Bacillota</taxon>
        <taxon>Limnochordia</taxon>
        <taxon>Limnochordales</taxon>
        <taxon>Geochordaceae</taxon>
        <taxon>Carboxydichorda</taxon>
    </lineage>
</organism>
<gene>
    <name evidence="2" type="ORF">U7230_07840</name>
</gene>
<proteinExistence type="predicted"/>
<keyword evidence="1" id="KW-1133">Transmembrane helix</keyword>
<dbReference type="Gene3D" id="1.10.10.10">
    <property type="entry name" value="Winged helix-like DNA-binding domain superfamily/Winged helix DNA-binding domain"/>
    <property type="match status" value="1"/>
</dbReference>
<evidence type="ECO:0000256" key="1">
    <source>
        <dbReference type="SAM" id="Phobius"/>
    </source>
</evidence>
<dbReference type="RefSeq" id="WP_324718263.1">
    <property type="nucleotide sequence ID" value="NZ_CP141615.1"/>
</dbReference>
<protein>
    <submittedName>
        <fullName evidence="2">Uncharacterized protein</fullName>
    </submittedName>
</protein>
<accession>A0ABZ1C2C6</accession>
<evidence type="ECO:0000313" key="2">
    <source>
        <dbReference type="EMBL" id="WRP18993.1"/>
    </source>
</evidence>
<keyword evidence="1" id="KW-0812">Transmembrane</keyword>
<dbReference type="EMBL" id="CP141615">
    <property type="protein sequence ID" value="WRP18993.1"/>
    <property type="molecule type" value="Genomic_DNA"/>
</dbReference>
<keyword evidence="1" id="KW-0472">Membrane</keyword>
<evidence type="ECO:0000313" key="3">
    <source>
        <dbReference type="Proteomes" id="UP001332192"/>
    </source>
</evidence>